<keyword evidence="1" id="KW-1133">Transmembrane helix</keyword>
<gene>
    <name evidence="2" type="ORF">FN846DRAFT_233</name>
</gene>
<organism evidence="2 3">
    <name type="scientific">Sphaerosporella brunnea</name>
    <dbReference type="NCBI Taxonomy" id="1250544"/>
    <lineage>
        <taxon>Eukaryota</taxon>
        <taxon>Fungi</taxon>
        <taxon>Dikarya</taxon>
        <taxon>Ascomycota</taxon>
        <taxon>Pezizomycotina</taxon>
        <taxon>Pezizomycetes</taxon>
        <taxon>Pezizales</taxon>
        <taxon>Pyronemataceae</taxon>
        <taxon>Sphaerosporella</taxon>
    </lineage>
</organism>
<evidence type="ECO:0000256" key="1">
    <source>
        <dbReference type="SAM" id="Phobius"/>
    </source>
</evidence>
<keyword evidence="3" id="KW-1185">Reference proteome</keyword>
<dbReference type="InParanoid" id="A0A5J5FCU1"/>
<comment type="caution">
    <text evidence="2">The sequence shown here is derived from an EMBL/GenBank/DDBJ whole genome shotgun (WGS) entry which is preliminary data.</text>
</comment>
<sequence length="98" mass="10981">MAPPPAFISFIFPIEMRVIAQVLLYRSPGLLSTPRRSALLYLSLFSFFLLQFHPCFMPSGPPAFALLSLCFCLLLLCFDFALSPSSTPLLCHDIRVAR</sequence>
<keyword evidence="1" id="KW-0812">Transmembrane</keyword>
<proteinExistence type="predicted"/>
<accession>A0A5J5FCU1</accession>
<evidence type="ECO:0000313" key="2">
    <source>
        <dbReference type="EMBL" id="KAA8914970.1"/>
    </source>
</evidence>
<feature type="transmembrane region" description="Helical" evidence="1">
    <location>
        <begin position="38"/>
        <end position="57"/>
    </location>
</feature>
<evidence type="ECO:0000313" key="3">
    <source>
        <dbReference type="Proteomes" id="UP000326924"/>
    </source>
</evidence>
<reference evidence="2 3" key="1">
    <citation type="submission" date="2019-09" db="EMBL/GenBank/DDBJ databases">
        <title>Draft genome of the ectomycorrhizal ascomycete Sphaerosporella brunnea.</title>
        <authorList>
            <consortium name="DOE Joint Genome Institute"/>
            <person name="Benucci G.M."/>
            <person name="Marozzi G."/>
            <person name="Antonielli L."/>
            <person name="Sanchez S."/>
            <person name="Marco P."/>
            <person name="Wang X."/>
            <person name="Falini L.B."/>
            <person name="Barry K."/>
            <person name="Haridas S."/>
            <person name="Lipzen A."/>
            <person name="Labutti K."/>
            <person name="Grigoriev I.V."/>
            <person name="Murat C."/>
            <person name="Martin F."/>
            <person name="Albertini E."/>
            <person name="Donnini D."/>
            <person name="Bonito G."/>
        </authorList>
    </citation>
    <scope>NUCLEOTIDE SEQUENCE [LARGE SCALE GENOMIC DNA]</scope>
    <source>
        <strain evidence="2 3">Sb_GMNB300</strain>
    </source>
</reference>
<keyword evidence="1" id="KW-0472">Membrane</keyword>
<feature type="transmembrane region" description="Helical" evidence="1">
    <location>
        <begin position="63"/>
        <end position="82"/>
    </location>
</feature>
<name>A0A5J5FCU1_9PEZI</name>
<dbReference type="EMBL" id="VXIS01000001">
    <property type="protein sequence ID" value="KAA8914970.1"/>
    <property type="molecule type" value="Genomic_DNA"/>
</dbReference>
<dbReference type="AlphaFoldDB" id="A0A5J5FCU1"/>
<dbReference type="Proteomes" id="UP000326924">
    <property type="component" value="Unassembled WGS sequence"/>
</dbReference>
<protein>
    <submittedName>
        <fullName evidence="2">Uncharacterized protein</fullName>
    </submittedName>
</protein>